<feature type="domain" description="Zn(2)-C6 fungal-type" evidence="3">
    <location>
        <begin position="18"/>
        <end position="48"/>
    </location>
</feature>
<dbReference type="Pfam" id="PF11951">
    <property type="entry name" value="Fungal_trans_2"/>
    <property type="match status" value="1"/>
</dbReference>
<dbReference type="GO" id="GO:0005634">
    <property type="term" value="C:nucleus"/>
    <property type="evidence" value="ECO:0007669"/>
    <property type="project" value="UniProtKB-SubCell"/>
</dbReference>
<dbReference type="GO" id="GO:0045944">
    <property type="term" value="P:positive regulation of transcription by RNA polymerase II"/>
    <property type="evidence" value="ECO:0007669"/>
    <property type="project" value="TreeGrafter"/>
</dbReference>
<organism evidence="4 5">
    <name type="scientific">Lophiostoma macrostomum CBS 122681</name>
    <dbReference type="NCBI Taxonomy" id="1314788"/>
    <lineage>
        <taxon>Eukaryota</taxon>
        <taxon>Fungi</taxon>
        <taxon>Dikarya</taxon>
        <taxon>Ascomycota</taxon>
        <taxon>Pezizomycotina</taxon>
        <taxon>Dothideomycetes</taxon>
        <taxon>Pleosporomycetidae</taxon>
        <taxon>Pleosporales</taxon>
        <taxon>Lophiostomataceae</taxon>
        <taxon>Lophiostoma</taxon>
    </lineage>
</organism>
<evidence type="ECO:0000259" key="3">
    <source>
        <dbReference type="PROSITE" id="PS50048"/>
    </source>
</evidence>
<name>A0A6A6SJZ0_9PLEO</name>
<dbReference type="OrthoDB" id="3509362at2759"/>
<dbReference type="Gene3D" id="4.10.240.10">
    <property type="entry name" value="Zn(2)-C6 fungal-type DNA-binding domain"/>
    <property type="match status" value="1"/>
</dbReference>
<protein>
    <recommendedName>
        <fullName evidence="3">Zn(2)-C6 fungal-type domain-containing protein</fullName>
    </recommendedName>
</protein>
<reference evidence="4" key="1">
    <citation type="journal article" date="2020" name="Stud. Mycol.">
        <title>101 Dothideomycetes genomes: a test case for predicting lifestyles and emergence of pathogens.</title>
        <authorList>
            <person name="Haridas S."/>
            <person name="Albert R."/>
            <person name="Binder M."/>
            <person name="Bloem J."/>
            <person name="Labutti K."/>
            <person name="Salamov A."/>
            <person name="Andreopoulos B."/>
            <person name="Baker S."/>
            <person name="Barry K."/>
            <person name="Bills G."/>
            <person name="Bluhm B."/>
            <person name="Cannon C."/>
            <person name="Castanera R."/>
            <person name="Culley D."/>
            <person name="Daum C."/>
            <person name="Ezra D."/>
            <person name="Gonzalez J."/>
            <person name="Henrissat B."/>
            <person name="Kuo A."/>
            <person name="Liang C."/>
            <person name="Lipzen A."/>
            <person name="Lutzoni F."/>
            <person name="Magnuson J."/>
            <person name="Mondo S."/>
            <person name="Nolan M."/>
            <person name="Ohm R."/>
            <person name="Pangilinan J."/>
            <person name="Park H.-J."/>
            <person name="Ramirez L."/>
            <person name="Alfaro M."/>
            <person name="Sun H."/>
            <person name="Tritt A."/>
            <person name="Yoshinaga Y."/>
            <person name="Zwiers L.-H."/>
            <person name="Turgeon B."/>
            <person name="Goodwin S."/>
            <person name="Spatafora J."/>
            <person name="Crous P."/>
            <person name="Grigoriev I."/>
        </authorList>
    </citation>
    <scope>NUCLEOTIDE SEQUENCE</scope>
    <source>
        <strain evidence="4">CBS 122681</strain>
    </source>
</reference>
<evidence type="ECO:0000313" key="4">
    <source>
        <dbReference type="EMBL" id="KAF2648156.1"/>
    </source>
</evidence>
<proteinExistence type="predicted"/>
<dbReference type="InterPro" id="IPR001138">
    <property type="entry name" value="Zn2Cys6_DnaBD"/>
</dbReference>
<evidence type="ECO:0000313" key="5">
    <source>
        <dbReference type="Proteomes" id="UP000799324"/>
    </source>
</evidence>
<dbReference type="InterPro" id="IPR036864">
    <property type="entry name" value="Zn2-C6_fun-type_DNA-bd_sf"/>
</dbReference>
<evidence type="ECO:0000256" key="2">
    <source>
        <dbReference type="ARBA" id="ARBA00023242"/>
    </source>
</evidence>
<dbReference type="EMBL" id="MU004554">
    <property type="protein sequence ID" value="KAF2648156.1"/>
    <property type="molecule type" value="Genomic_DNA"/>
</dbReference>
<gene>
    <name evidence="4" type="ORF">K491DRAFT_613311</name>
</gene>
<dbReference type="SUPFAM" id="SSF57701">
    <property type="entry name" value="Zn2/Cys6 DNA-binding domain"/>
    <property type="match status" value="1"/>
</dbReference>
<dbReference type="GO" id="GO:0000976">
    <property type="term" value="F:transcription cis-regulatory region binding"/>
    <property type="evidence" value="ECO:0007669"/>
    <property type="project" value="TreeGrafter"/>
</dbReference>
<dbReference type="PROSITE" id="PS50048">
    <property type="entry name" value="ZN2_CY6_FUNGAL_2"/>
    <property type="match status" value="1"/>
</dbReference>
<dbReference type="PANTHER" id="PTHR37534:SF7">
    <property type="entry name" value="TRANSCRIPTIONAL ACTIVATOR PROTEIN UGA3"/>
    <property type="match status" value="1"/>
</dbReference>
<keyword evidence="2" id="KW-0539">Nucleus</keyword>
<dbReference type="GO" id="GO:0008270">
    <property type="term" value="F:zinc ion binding"/>
    <property type="evidence" value="ECO:0007669"/>
    <property type="project" value="InterPro"/>
</dbReference>
<evidence type="ECO:0000256" key="1">
    <source>
        <dbReference type="ARBA" id="ARBA00004123"/>
    </source>
</evidence>
<keyword evidence="5" id="KW-1185">Reference proteome</keyword>
<dbReference type="InterPro" id="IPR021858">
    <property type="entry name" value="Fun_TF"/>
</dbReference>
<dbReference type="SMART" id="SM00066">
    <property type="entry name" value="GAL4"/>
    <property type="match status" value="1"/>
</dbReference>
<sequence>MGDARPRQRKFAPRSRQGCLTCRTRRKRCDGQRPECQNCTRLNMECEWQQKRQIVSEPSVSSIESMQMVLDKLSPLKTHVDPWEALPGDEHSEKKHLLRYYIEAMVPSISVATTASSFYTSLYIPMAFQSEGMLDAIMAMSSAQLARRTTDSDRAQHLRDLSAKHQSRCHLFLRDRISPDGRPVKDPYQIIGITMLLVGLEALNGTKSTKWLSQIQCARKVLSTLYLEHNDTDSWEVDSLRRHVTYHDVMASLMIGVAKPEKHSAEVDFSTVFTPESSQTIDPLMGISYYLCSLICRIQYISTSTPAFPHLTQAAFDSLERDIQQWVYDSPLFYPGIDLTHALDLIALAEAYRLAALIQLYRTSDAHKHLIAPLASRTIQFISRIPPGSPAESSMLYPIFLAGAELVSESDITNCFQRLKAIQERNRYENVASVREVLQEVWKPCLNGGQKRDWEEILKDWNWSFTLG</sequence>
<dbReference type="AlphaFoldDB" id="A0A6A6SJZ0"/>
<dbReference type="PROSITE" id="PS00463">
    <property type="entry name" value="ZN2_CY6_FUNGAL_1"/>
    <property type="match status" value="1"/>
</dbReference>
<dbReference type="GO" id="GO:0000981">
    <property type="term" value="F:DNA-binding transcription factor activity, RNA polymerase II-specific"/>
    <property type="evidence" value="ECO:0007669"/>
    <property type="project" value="InterPro"/>
</dbReference>
<comment type="subcellular location">
    <subcellularLocation>
        <location evidence="1">Nucleus</location>
    </subcellularLocation>
</comment>
<dbReference type="Proteomes" id="UP000799324">
    <property type="component" value="Unassembled WGS sequence"/>
</dbReference>
<dbReference type="PANTHER" id="PTHR37534">
    <property type="entry name" value="TRANSCRIPTIONAL ACTIVATOR PROTEIN UGA3"/>
    <property type="match status" value="1"/>
</dbReference>
<dbReference type="CDD" id="cd00067">
    <property type="entry name" value="GAL4"/>
    <property type="match status" value="1"/>
</dbReference>
<dbReference type="Pfam" id="PF00172">
    <property type="entry name" value="Zn_clus"/>
    <property type="match status" value="1"/>
</dbReference>
<accession>A0A6A6SJZ0</accession>